<feature type="region of interest" description="Disordered" evidence="1">
    <location>
        <begin position="1"/>
        <end position="24"/>
    </location>
</feature>
<sequence length="123" mass="13932">MFFTQSPFRKGTNAARLSGQRGKGPAHMLFRRAGKAQQRHCAIIQPKYIPVRINDNKRSCSRQRAKRSVKERFGVLFFRPQRQDGTSGSARRAVSPQQGKVGSFAGCDAVQQHLWCIYHVMQA</sequence>
<comment type="caution">
    <text evidence="2">The sequence shown here is derived from an EMBL/GenBank/DDBJ whole genome shotgun (WGS) entry which is preliminary data.</text>
</comment>
<reference evidence="2 3" key="1">
    <citation type="submission" date="2020-05" db="EMBL/GenBank/DDBJ databases">
        <title>Draft genome sequence of Desulfovibrio psychrotolerans JS1T.</title>
        <authorList>
            <person name="Ueno A."/>
            <person name="Tamazawa S."/>
            <person name="Tamamura S."/>
            <person name="Murakami T."/>
            <person name="Kiyama T."/>
            <person name="Inomata H."/>
            <person name="Amano Y."/>
            <person name="Miyakawa K."/>
            <person name="Tamaki H."/>
            <person name="Naganuma T."/>
            <person name="Kaneko K."/>
        </authorList>
    </citation>
    <scope>NUCLEOTIDE SEQUENCE [LARGE SCALE GENOMIC DNA]</scope>
    <source>
        <strain evidence="2 3">JS1</strain>
    </source>
</reference>
<gene>
    <name evidence="2" type="ORF">DSM19430T_04290</name>
</gene>
<protein>
    <submittedName>
        <fullName evidence="2">Uncharacterized protein</fullName>
    </submittedName>
</protein>
<evidence type="ECO:0000313" key="3">
    <source>
        <dbReference type="Proteomes" id="UP000503820"/>
    </source>
</evidence>
<dbReference type="AlphaFoldDB" id="A0A7J0BRH8"/>
<dbReference type="EMBL" id="BLVP01000001">
    <property type="protein sequence ID" value="GFM35745.1"/>
    <property type="molecule type" value="Genomic_DNA"/>
</dbReference>
<keyword evidence="3" id="KW-1185">Reference proteome</keyword>
<proteinExistence type="predicted"/>
<dbReference type="Proteomes" id="UP000503820">
    <property type="component" value="Unassembled WGS sequence"/>
</dbReference>
<accession>A0A7J0BRH8</accession>
<name>A0A7J0BRH8_9BACT</name>
<evidence type="ECO:0000313" key="2">
    <source>
        <dbReference type="EMBL" id="GFM35745.1"/>
    </source>
</evidence>
<organism evidence="2 3">
    <name type="scientific">Desulfovibrio psychrotolerans</name>
    <dbReference type="NCBI Taxonomy" id="415242"/>
    <lineage>
        <taxon>Bacteria</taxon>
        <taxon>Pseudomonadati</taxon>
        <taxon>Thermodesulfobacteriota</taxon>
        <taxon>Desulfovibrionia</taxon>
        <taxon>Desulfovibrionales</taxon>
        <taxon>Desulfovibrionaceae</taxon>
        <taxon>Desulfovibrio</taxon>
    </lineage>
</organism>
<evidence type="ECO:0000256" key="1">
    <source>
        <dbReference type="SAM" id="MobiDB-lite"/>
    </source>
</evidence>